<dbReference type="GO" id="GO:0046872">
    <property type="term" value="F:metal ion binding"/>
    <property type="evidence" value="ECO:0007669"/>
    <property type="project" value="UniProtKB-KW"/>
</dbReference>
<dbReference type="AlphaFoldDB" id="A0A6S7IL68"/>
<sequence length="479" mass="56584">CGYELGEDAFYNKDGSYYCAKDYLDNFGEHCFKCREFLEGEVITALGNTFHLDCFTCGHCKKFFPPGETVIFDGQDYVCEDCDYGVDPSSRQPLHKCSGCHKDIEHGQALMALDQHWHPNCFTCQKCGIVLHGEYMGKDGFAFCEKDYQTEFGVTCAGCQGYITGKVLQAGDKHYHPQCSRCAKCGQMFGEGEEMYLQGSEIWHPECSEMVREMERAEKERAEMEQREAERREVEDEARRREMEQREAERQDAERRDAERREAERREAEMRDTERREAERRDSERRDAERRDGERREAERRDGERREAERRDAERREAERLETEHRDAEQRERDRREREIEAERREAERREVEQREIERRDRERREIEYRESQRRDTERRDAERKREYYQQGQAGQQVDVGRKPSPDFDDLPPPPRPEELPKGPPAPPTRTDSRAKDWKARYGSLPRSGSGSVNGDAPEAQMRNGPSRPRPYSYHESSY</sequence>
<comment type="caution">
    <text evidence="7">The sequence shown here is derived from an EMBL/GenBank/DDBJ whole genome shotgun (WGS) entry which is preliminary data.</text>
</comment>
<dbReference type="InterPro" id="IPR001781">
    <property type="entry name" value="Znf_LIM"/>
</dbReference>
<feature type="region of interest" description="Disordered" evidence="5">
    <location>
        <begin position="215"/>
        <end position="479"/>
    </location>
</feature>
<dbReference type="OrthoDB" id="1746725at2759"/>
<keyword evidence="1 4" id="KW-0479">Metal-binding</keyword>
<evidence type="ECO:0000256" key="2">
    <source>
        <dbReference type="ARBA" id="ARBA00022833"/>
    </source>
</evidence>
<feature type="non-terminal residue" evidence="7">
    <location>
        <position position="1"/>
    </location>
</feature>
<evidence type="ECO:0000313" key="7">
    <source>
        <dbReference type="EMBL" id="CAB4017779.1"/>
    </source>
</evidence>
<dbReference type="PROSITE" id="PS00478">
    <property type="entry name" value="LIM_DOMAIN_1"/>
    <property type="match status" value="2"/>
</dbReference>
<evidence type="ECO:0000259" key="6">
    <source>
        <dbReference type="PROSITE" id="PS50023"/>
    </source>
</evidence>
<feature type="domain" description="LIM zinc-binding" evidence="6">
    <location>
        <begin position="29"/>
        <end position="90"/>
    </location>
</feature>
<dbReference type="CDD" id="cd09330">
    <property type="entry name" value="LIM4_abLIM"/>
    <property type="match status" value="1"/>
</dbReference>
<dbReference type="GO" id="GO:0015629">
    <property type="term" value="C:actin cytoskeleton"/>
    <property type="evidence" value="ECO:0007669"/>
    <property type="project" value="TreeGrafter"/>
</dbReference>
<keyword evidence="8" id="KW-1185">Reference proteome</keyword>
<feature type="compositionally biased region" description="Basic and acidic residues" evidence="5">
    <location>
        <begin position="431"/>
        <end position="440"/>
    </location>
</feature>
<organism evidence="7 8">
    <name type="scientific">Paramuricea clavata</name>
    <name type="common">Red gorgonian</name>
    <name type="synonym">Violescent sea-whip</name>
    <dbReference type="NCBI Taxonomy" id="317549"/>
    <lineage>
        <taxon>Eukaryota</taxon>
        <taxon>Metazoa</taxon>
        <taxon>Cnidaria</taxon>
        <taxon>Anthozoa</taxon>
        <taxon>Octocorallia</taxon>
        <taxon>Malacalcyonacea</taxon>
        <taxon>Plexauridae</taxon>
        <taxon>Paramuricea</taxon>
    </lineage>
</organism>
<dbReference type="GO" id="GO:0051015">
    <property type="term" value="F:actin filament binding"/>
    <property type="evidence" value="ECO:0007669"/>
    <property type="project" value="TreeGrafter"/>
</dbReference>
<dbReference type="PANTHER" id="PTHR24213:SF9">
    <property type="entry name" value="UNCOORDINATED 115A, ISOFORM B-RELATED"/>
    <property type="match status" value="1"/>
</dbReference>
<protein>
    <submittedName>
        <fullName evidence="7">Actin-binding LIM 1</fullName>
    </submittedName>
</protein>
<dbReference type="PROSITE" id="PS50023">
    <property type="entry name" value="LIM_DOMAIN_2"/>
    <property type="match status" value="2"/>
</dbReference>
<evidence type="ECO:0000256" key="4">
    <source>
        <dbReference type="PROSITE-ProRule" id="PRU00125"/>
    </source>
</evidence>
<evidence type="ECO:0000256" key="3">
    <source>
        <dbReference type="ARBA" id="ARBA00023038"/>
    </source>
</evidence>
<feature type="compositionally biased region" description="Basic and acidic residues" evidence="5">
    <location>
        <begin position="215"/>
        <end position="388"/>
    </location>
</feature>
<dbReference type="SUPFAM" id="SSF57716">
    <property type="entry name" value="Glucocorticoid receptor-like (DNA-binding domain)"/>
    <property type="match status" value="5"/>
</dbReference>
<dbReference type="PANTHER" id="PTHR24213">
    <property type="entry name" value="ACTIN-BINDING LIM PROTEIN"/>
    <property type="match status" value="1"/>
</dbReference>
<dbReference type="InterPro" id="IPR051618">
    <property type="entry name" value="Actin-binding_LIM"/>
</dbReference>
<evidence type="ECO:0000256" key="1">
    <source>
        <dbReference type="ARBA" id="ARBA00022723"/>
    </source>
</evidence>
<keyword evidence="3 4" id="KW-0440">LIM domain</keyword>
<feature type="non-terminal residue" evidence="7">
    <location>
        <position position="479"/>
    </location>
</feature>
<dbReference type="Gene3D" id="2.10.110.10">
    <property type="entry name" value="Cysteine Rich Protein"/>
    <property type="match status" value="3"/>
</dbReference>
<proteinExistence type="predicted"/>
<reference evidence="7" key="1">
    <citation type="submission" date="2020-04" db="EMBL/GenBank/DDBJ databases">
        <authorList>
            <person name="Alioto T."/>
            <person name="Alioto T."/>
            <person name="Gomez Garrido J."/>
        </authorList>
    </citation>
    <scope>NUCLEOTIDE SEQUENCE</scope>
    <source>
        <strain evidence="7">A484AB</strain>
    </source>
</reference>
<dbReference type="FunFam" id="2.10.110.10:FF:000055">
    <property type="entry name" value="Actin binding LIM protein 1"/>
    <property type="match status" value="1"/>
</dbReference>
<name>A0A6S7IL68_PARCT</name>
<dbReference type="Proteomes" id="UP001152795">
    <property type="component" value="Unassembled WGS sequence"/>
</dbReference>
<accession>A0A6S7IL68</accession>
<evidence type="ECO:0000313" key="8">
    <source>
        <dbReference type="Proteomes" id="UP001152795"/>
    </source>
</evidence>
<dbReference type="Pfam" id="PF00412">
    <property type="entry name" value="LIM"/>
    <property type="match status" value="3"/>
</dbReference>
<dbReference type="FunFam" id="2.10.110.10:FF:000003">
    <property type="entry name" value="actin-binding LIM protein 1 isoform X1"/>
    <property type="match status" value="1"/>
</dbReference>
<dbReference type="SMART" id="SM00132">
    <property type="entry name" value="LIM"/>
    <property type="match status" value="3"/>
</dbReference>
<dbReference type="GO" id="GO:0030032">
    <property type="term" value="P:lamellipodium assembly"/>
    <property type="evidence" value="ECO:0007669"/>
    <property type="project" value="TreeGrafter"/>
</dbReference>
<evidence type="ECO:0000256" key="5">
    <source>
        <dbReference type="SAM" id="MobiDB-lite"/>
    </source>
</evidence>
<feature type="domain" description="LIM zinc-binding" evidence="6">
    <location>
        <begin position="95"/>
        <end position="154"/>
    </location>
</feature>
<dbReference type="FunFam" id="2.10.110.10:FF:000075">
    <property type="entry name" value="Actin-binding lim protein 1"/>
    <property type="match status" value="1"/>
</dbReference>
<gene>
    <name evidence="7" type="ORF">PACLA_8A005550</name>
</gene>
<dbReference type="EMBL" id="CACRXK020009703">
    <property type="protein sequence ID" value="CAB4017779.1"/>
    <property type="molecule type" value="Genomic_DNA"/>
</dbReference>
<keyword evidence="2 4" id="KW-0862">Zinc</keyword>